<keyword evidence="7 11" id="KW-0676">Redox-active center</keyword>
<dbReference type="SUPFAM" id="SSF51905">
    <property type="entry name" value="FAD/NAD(P)-binding domain"/>
    <property type="match status" value="1"/>
</dbReference>
<evidence type="ECO:0000256" key="4">
    <source>
        <dbReference type="ARBA" id="ARBA00023002"/>
    </source>
</evidence>
<dbReference type="RefSeq" id="WP_071893705.1">
    <property type="nucleotide sequence ID" value="NZ_CP018135.1"/>
</dbReference>
<feature type="binding site" evidence="9">
    <location>
        <begin position="174"/>
        <end position="181"/>
    </location>
    <ligand>
        <name>NAD(+)</name>
        <dbReference type="ChEBI" id="CHEBI:57540"/>
    </ligand>
</feature>
<dbReference type="PRINTS" id="PR00411">
    <property type="entry name" value="PNDRDTASEI"/>
</dbReference>
<dbReference type="SUPFAM" id="SSF55424">
    <property type="entry name" value="FAD/NAD-linked reductases, dimerisation (C-terminal) domain"/>
    <property type="match status" value="1"/>
</dbReference>
<dbReference type="Proteomes" id="UP000183530">
    <property type="component" value="Chromosome"/>
</dbReference>
<evidence type="ECO:0000313" key="15">
    <source>
        <dbReference type="Proteomes" id="UP000183530"/>
    </source>
</evidence>
<dbReference type="InterPro" id="IPR012999">
    <property type="entry name" value="Pyr_OxRdtase_I_AS"/>
</dbReference>
<evidence type="ECO:0000259" key="13">
    <source>
        <dbReference type="Pfam" id="PF07992"/>
    </source>
</evidence>
<keyword evidence="6" id="KW-1015">Disulfide bond</keyword>
<evidence type="ECO:0000256" key="5">
    <source>
        <dbReference type="ARBA" id="ARBA00023027"/>
    </source>
</evidence>
<evidence type="ECO:0000256" key="1">
    <source>
        <dbReference type="ARBA" id="ARBA00007532"/>
    </source>
</evidence>
<dbReference type="Pfam" id="PF02852">
    <property type="entry name" value="Pyr_redox_dim"/>
    <property type="match status" value="1"/>
</dbReference>
<dbReference type="PIRSF" id="PIRSF000350">
    <property type="entry name" value="Mercury_reductase_MerA"/>
    <property type="match status" value="1"/>
</dbReference>
<dbReference type="InterPro" id="IPR023753">
    <property type="entry name" value="FAD/NAD-binding_dom"/>
</dbReference>
<evidence type="ECO:0000256" key="7">
    <source>
        <dbReference type="ARBA" id="ARBA00023284"/>
    </source>
</evidence>
<keyword evidence="5 9" id="KW-0520">NAD</keyword>
<evidence type="ECO:0000256" key="6">
    <source>
        <dbReference type="ARBA" id="ARBA00023157"/>
    </source>
</evidence>
<evidence type="ECO:0000259" key="12">
    <source>
        <dbReference type="Pfam" id="PF02852"/>
    </source>
</evidence>
<dbReference type="PANTHER" id="PTHR22912:SF217">
    <property type="entry name" value="DIHYDROLIPOYL DEHYDROGENASE"/>
    <property type="match status" value="1"/>
</dbReference>
<feature type="domain" description="Pyridine nucleotide-disulphide oxidoreductase dimerisation" evidence="12">
    <location>
        <begin position="348"/>
        <end position="464"/>
    </location>
</feature>
<keyword evidence="15" id="KW-1185">Reference proteome</keyword>
<dbReference type="KEGG" id="nae:BHE16_03395"/>
<feature type="disulfide bond" description="Redox-active" evidence="10">
    <location>
        <begin position="39"/>
        <end position="44"/>
    </location>
</feature>
<comment type="similarity">
    <text evidence="1 11">Belongs to the class-I pyridine nucleotide-disulfide oxidoreductase family.</text>
</comment>
<dbReference type="AlphaFoldDB" id="A0A1L2ZLC3"/>
<feature type="active site" description="Proton acceptor" evidence="8">
    <location>
        <position position="454"/>
    </location>
</feature>
<gene>
    <name evidence="14" type="ORF">BHE16_03395</name>
</gene>
<keyword evidence="4 11" id="KW-0560">Oxidoreductase</keyword>
<evidence type="ECO:0000256" key="3">
    <source>
        <dbReference type="ARBA" id="ARBA00022827"/>
    </source>
</evidence>
<dbReference type="GO" id="GO:0050660">
    <property type="term" value="F:flavin adenine dinucleotide binding"/>
    <property type="evidence" value="ECO:0007669"/>
    <property type="project" value="TreeGrafter"/>
</dbReference>
<accession>A0A1L2ZLC3</accession>
<dbReference type="GO" id="GO:0006103">
    <property type="term" value="P:2-oxoglutarate metabolic process"/>
    <property type="evidence" value="ECO:0007669"/>
    <property type="project" value="TreeGrafter"/>
</dbReference>
<proteinExistence type="inferred from homology"/>
<evidence type="ECO:0000313" key="14">
    <source>
        <dbReference type="EMBL" id="APF40225.1"/>
    </source>
</evidence>
<evidence type="ECO:0000256" key="9">
    <source>
        <dbReference type="PIRSR" id="PIRSR000350-3"/>
    </source>
</evidence>
<dbReference type="STRING" id="556325.BHE16_03395"/>
<dbReference type="InterPro" id="IPR016156">
    <property type="entry name" value="FAD/NAD-linked_Rdtase_dimer_sf"/>
</dbReference>
<feature type="binding site" evidence="9">
    <location>
        <position position="312"/>
    </location>
    <ligand>
        <name>FAD</name>
        <dbReference type="ChEBI" id="CHEBI:57692"/>
    </ligand>
</feature>
<dbReference type="InterPro" id="IPR036188">
    <property type="entry name" value="FAD/NAD-bd_sf"/>
</dbReference>
<sequence length="476" mass="51415">MTHYDLLILGSGSGNSLITPYWDDKKVAIVDGGIFGGTCLNVGCIPTKMFVYPAQLADSVDEAARLGVDLEFKGARWGEIRERIFGRIDFISDAGRKYRDSELENVDLYAEFATFTSPKSMVTASGKEITADKVVIAAGSRAVLPDIPGIDLPQVHTSDTIMRVDFPQRVVVVGSGFIAAEFANIFHSLGAKVTQLSRSGELLRTHDPLVSERFTAEASKRWNVLHATPTAVESATDGGVVVRYENPDQGGTEAGEIAADVVLVATGRVSNVDRLDPQPAGFDVADGILSVDEFQRVLSNGQPLDGVFALGDVSNTYQLKHVANREARVVIHNLEHPEDLRATDHRAVPSAVFTHPQVASVGLTEPQARELAEREGWAEDELAIAVQEYGSTAYGWAMEDQTGFVKLLARKSTGEILGAHLMGHEASNLIQPLVQAMQFGTDAHTLARAPYWIHPALMEVVENALLSLGTKDSGTL</sequence>
<feature type="binding site" evidence="9">
    <location>
        <position position="267"/>
    </location>
    <ligand>
        <name>NAD(+)</name>
        <dbReference type="ChEBI" id="CHEBI:57540"/>
    </ligand>
</feature>
<dbReference type="GO" id="GO:0004148">
    <property type="term" value="F:dihydrolipoyl dehydrogenase (NADH) activity"/>
    <property type="evidence" value="ECO:0007669"/>
    <property type="project" value="TreeGrafter"/>
</dbReference>
<dbReference type="OrthoDB" id="9800167at2"/>
<dbReference type="PRINTS" id="PR00368">
    <property type="entry name" value="FADPNR"/>
</dbReference>
<evidence type="ECO:0000256" key="11">
    <source>
        <dbReference type="RuleBase" id="RU003691"/>
    </source>
</evidence>
<protein>
    <submittedName>
        <fullName evidence="14">Mycothione reductase</fullName>
    </submittedName>
</protein>
<keyword evidence="9" id="KW-0547">Nucleotide-binding</keyword>
<evidence type="ECO:0000256" key="10">
    <source>
        <dbReference type="PIRSR" id="PIRSR000350-4"/>
    </source>
</evidence>
<dbReference type="Gene3D" id="3.50.50.60">
    <property type="entry name" value="FAD/NAD(P)-binding domain"/>
    <property type="match status" value="2"/>
</dbReference>
<dbReference type="NCBIfam" id="NF005884">
    <property type="entry name" value="PRK07846.1"/>
    <property type="match status" value="1"/>
</dbReference>
<dbReference type="InterPro" id="IPR001100">
    <property type="entry name" value="Pyr_nuc-diS_OxRdtase"/>
</dbReference>
<reference evidence="14 15" key="1">
    <citation type="submission" date="2016-11" db="EMBL/GenBank/DDBJ databases">
        <title>Genome sequencing of Zhihengliuella aestuarii B18 antagonistic to Plasmodiophora brassicae.</title>
        <authorList>
            <person name="Luo Y."/>
        </authorList>
    </citation>
    <scope>NUCLEOTIDE SEQUENCE [LARGE SCALE GENOMIC DNA]</scope>
    <source>
        <strain evidence="14 15">B18</strain>
    </source>
</reference>
<dbReference type="InterPro" id="IPR004099">
    <property type="entry name" value="Pyr_nucl-diS_OxRdtase_dimer"/>
</dbReference>
<evidence type="ECO:0000256" key="8">
    <source>
        <dbReference type="PIRSR" id="PIRSR000350-2"/>
    </source>
</evidence>
<evidence type="ECO:0000256" key="2">
    <source>
        <dbReference type="ARBA" id="ARBA00022630"/>
    </source>
</evidence>
<keyword evidence="2 11" id="KW-0285">Flavoprotein</keyword>
<dbReference type="EMBL" id="CP018135">
    <property type="protein sequence ID" value="APF40225.1"/>
    <property type="molecule type" value="Genomic_DNA"/>
</dbReference>
<dbReference type="Gene3D" id="3.30.390.30">
    <property type="match status" value="1"/>
</dbReference>
<dbReference type="InterPro" id="IPR050151">
    <property type="entry name" value="Class-I_Pyr_Nuc-Dis_Oxidored"/>
</dbReference>
<name>A0A1L2ZLC3_9MICC</name>
<feature type="domain" description="FAD/NAD(P)-binding" evidence="13">
    <location>
        <begin position="5"/>
        <end position="327"/>
    </location>
</feature>
<dbReference type="PROSITE" id="PS00076">
    <property type="entry name" value="PYRIDINE_REDOX_1"/>
    <property type="match status" value="1"/>
</dbReference>
<organism evidence="14 15">
    <name type="scientific">Neomicrococcus aestuarii</name>
    <dbReference type="NCBI Taxonomy" id="556325"/>
    <lineage>
        <taxon>Bacteria</taxon>
        <taxon>Bacillati</taxon>
        <taxon>Actinomycetota</taxon>
        <taxon>Actinomycetes</taxon>
        <taxon>Micrococcales</taxon>
        <taxon>Micrococcaceae</taxon>
        <taxon>Neomicrococcus</taxon>
    </lineage>
</organism>
<comment type="cofactor">
    <cofactor evidence="9">
        <name>FAD</name>
        <dbReference type="ChEBI" id="CHEBI:57692"/>
    </cofactor>
    <text evidence="9">Binds 1 FAD per subunit.</text>
</comment>
<keyword evidence="3 9" id="KW-0274">FAD</keyword>
<feature type="binding site" evidence="9">
    <location>
        <position position="48"/>
    </location>
    <ligand>
        <name>FAD</name>
        <dbReference type="ChEBI" id="CHEBI:57692"/>
    </ligand>
</feature>
<dbReference type="Pfam" id="PF07992">
    <property type="entry name" value="Pyr_redox_2"/>
    <property type="match status" value="1"/>
</dbReference>
<dbReference type="PANTHER" id="PTHR22912">
    <property type="entry name" value="DISULFIDE OXIDOREDUCTASE"/>
    <property type="match status" value="1"/>
</dbReference>